<dbReference type="Proteomes" id="UP000054538">
    <property type="component" value="Unassembled WGS sequence"/>
</dbReference>
<proteinExistence type="predicted"/>
<reference evidence="1 2" key="1">
    <citation type="submission" date="2014-04" db="EMBL/GenBank/DDBJ databases">
        <authorList>
            <consortium name="DOE Joint Genome Institute"/>
            <person name="Kuo A."/>
            <person name="Kohler A."/>
            <person name="Jargeat P."/>
            <person name="Nagy L.G."/>
            <person name="Floudas D."/>
            <person name="Copeland A."/>
            <person name="Barry K.W."/>
            <person name="Cichocki N."/>
            <person name="Veneault-Fourrey C."/>
            <person name="LaButti K."/>
            <person name="Lindquist E.A."/>
            <person name="Lipzen A."/>
            <person name="Lundell T."/>
            <person name="Morin E."/>
            <person name="Murat C."/>
            <person name="Sun H."/>
            <person name="Tunlid A."/>
            <person name="Henrissat B."/>
            <person name="Grigoriev I.V."/>
            <person name="Hibbett D.S."/>
            <person name="Martin F."/>
            <person name="Nordberg H.P."/>
            <person name="Cantor M.N."/>
            <person name="Hua S.X."/>
        </authorList>
    </citation>
    <scope>NUCLEOTIDE SEQUENCE [LARGE SCALE GENOMIC DNA]</scope>
    <source>
        <strain evidence="1 2">Ve08.2h10</strain>
    </source>
</reference>
<protein>
    <submittedName>
        <fullName evidence="1">Uncharacterized protein</fullName>
    </submittedName>
</protein>
<organism evidence="1 2">
    <name type="scientific">Paxillus rubicundulus Ve08.2h10</name>
    <dbReference type="NCBI Taxonomy" id="930991"/>
    <lineage>
        <taxon>Eukaryota</taxon>
        <taxon>Fungi</taxon>
        <taxon>Dikarya</taxon>
        <taxon>Basidiomycota</taxon>
        <taxon>Agaricomycotina</taxon>
        <taxon>Agaricomycetes</taxon>
        <taxon>Agaricomycetidae</taxon>
        <taxon>Boletales</taxon>
        <taxon>Paxilineae</taxon>
        <taxon>Paxillaceae</taxon>
        <taxon>Paxillus</taxon>
    </lineage>
</organism>
<keyword evidence="2" id="KW-1185">Reference proteome</keyword>
<sequence>MHLRHMHVDTYMFDALGTTVNGLITVTSRYGLSKHRVQSWQHIFPVRGVRMCRN</sequence>
<evidence type="ECO:0000313" key="1">
    <source>
        <dbReference type="EMBL" id="KIK81169.1"/>
    </source>
</evidence>
<evidence type="ECO:0000313" key="2">
    <source>
        <dbReference type="Proteomes" id="UP000054538"/>
    </source>
</evidence>
<accession>A0A0D0DI21</accession>
<dbReference type="AlphaFoldDB" id="A0A0D0DI21"/>
<name>A0A0D0DI21_9AGAM</name>
<gene>
    <name evidence="1" type="ORF">PAXRUDRAFT_833047</name>
</gene>
<dbReference type="EMBL" id="KN825852">
    <property type="protein sequence ID" value="KIK81169.1"/>
    <property type="molecule type" value="Genomic_DNA"/>
</dbReference>
<dbReference type="InParanoid" id="A0A0D0DI21"/>
<reference evidence="2" key="2">
    <citation type="submission" date="2015-01" db="EMBL/GenBank/DDBJ databases">
        <title>Evolutionary Origins and Diversification of the Mycorrhizal Mutualists.</title>
        <authorList>
            <consortium name="DOE Joint Genome Institute"/>
            <consortium name="Mycorrhizal Genomics Consortium"/>
            <person name="Kohler A."/>
            <person name="Kuo A."/>
            <person name="Nagy L.G."/>
            <person name="Floudas D."/>
            <person name="Copeland A."/>
            <person name="Barry K.W."/>
            <person name="Cichocki N."/>
            <person name="Veneault-Fourrey C."/>
            <person name="LaButti K."/>
            <person name="Lindquist E.A."/>
            <person name="Lipzen A."/>
            <person name="Lundell T."/>
            <person name="Morin E."/>
            <person name="Murat C."/>
            <person name="Riley R."/>
            <person name="Ohm R."/>
            <person name="Sun H."/>
            <person name="Tunlid A."/>
            <person name="Henrissat B."/>
            <person name="Grigoriev I.V."/>
            <person name="Hibbett D.S."/>
            <person name="Martin F."/>
        </authorList>
    </citation>
    <scope>NUCLEOTIDE SEQUENCE [LARGE SCALE GENOMIC DNA]</scope>
    <source>
        <strain evidence="2">Ve08.2h10</strain>
    </source>
</reference>
<dbReference type="HOGENOM" id="CLU_3050956_0_0_1"/>